<dbReference type="Pfam" id="PF01564">
    <property type="entry name" value="Spermine_synth"/>
    <property type="match status" value="1"/>
</dbReference>
<keyword evidence="5" id="KW-1185">Reference proteome</keyword>
<keyword evidence="3" id="KW-0472">Membrane</keyword>
<feature type="transmembrane region" description="Helical" evidence="3">
    <location>
        <begin position="118"/>
        <end position="141"/>
    </location>
</feature>
<sequence>MSSKSAARAPPSQPARSGSRDAARSPAAAILKATALMAAAGLASTVSQLSLSPVYGSIPAAIWHQKSLMFTALVVLINKSVFKRLFPANVHVWLPVVAFWGLPLQSLLFQYSSVLGPVYGPVVTEVVTFFPFLLVSLYAAVSALEEVLDLSLFSRGFAEGIPPLACYTTFSTVEKFVAGALPAYMGSNEFFTRSGLQLFVAAVSAAVAPSKFLVLALPAVLHTVRFNPHFPGAATTAVLNETLHANQYTLLDRQESLTGYVSVIESHENQFRLLRCDHSLLGGEWLVSPQRAGQTQPETIYTVFTMLEAVRLVVTGAVNEQRRDSAKSALNIGLGIGTAPAALIKHGINTTIVELDPAVHAMATKHFALPPQHTAVLRDAVGYVGETAARAPASFDYIIHDVFTGGAEPAALFTLDFLTGLKTLLRADGVVAINYAGDLRLASTRLVLNTIHAVFPSCRIFRDQAAEAADDPDAMDFINMIVFCRPVATPITFRQPVDADFLGSVVRRRTLYPAKELEVAFTPDAGAQLLTPETIALLEKGHRESAVSHWRIMRTVLPDKIWELW</sequence>
<evidence type="ECO:0000256" key="1">
    <source>
        <dbReference type="ARBA" id="ARBA00023115"/>
    </source>
</evidence>
<feature type="region of interest" description="Disordered" evidence="2">
    <location>
        <begin position="1"/>
        <end position="23"/>
    </location>
</feature>
<feature type="transmembrane region" description="Helical" evidence="3">
    <location>
        <begin position="61"/>
        <end position="78"/>
    </location>
</feature>
<reference evidence="4 5" key="1">
    <citation type="journal article" date="2023" name="Plant Dis.">
        <title>First Report of Diplodia intermedia Causing Canker and Dieback Diseases on Apple Trees in Canada.</title>
        <authorList>
            <person name="Ellouze W."/>
            <person name="Ilyukhin E."/>
            <person name="Sulman M."/>
            <person name="Ali S."/>
        </authorList>
    </citation>
    <scope>NUCLEOTIDE SEQUENCE [LARGE SCALE GENOMIC DNA]</scope>
    <source>
        <strain evidence="4 5">M45-28</strain>
    </source>
</reference>
<dbReference type="InterPro" id="IPR029063">
    <property type="entry name" value="SAM-dependent_MTases_sf"/>
</dbReference>
<evidence type="ECO:0000313" key="5">
    <source>
        <dbReference type="Proteomes" id="UP001521184"/>
    </source>
</evidence>
<protein>
    <recommendedName>
        <fullName evidence="6">Spermine/spermidine synthase</fullName>
    </recommendedName>
</protein>
<dbReference type="SUPFAM" id="SSF53335">
    <property type="entry name" value="S-adenosyl-L-methionine-dependent methyltransferases"/>
    <property type="match status" value="1"/>
</dbReference>
<evidence type="ECO:0000256" key="2">
    <source>
        <dbReference type="SAM" id="MobiDB-lite"/>
    </source>
</evidence>
<dbReference type="Proteomes" id="UP001521184">
    <property type="component" value="Unassembled WGS sequence"/>
</dbReference>
<feature type="compositionally biased region" description="Low complexity" evidence="2">
    <location>
        <begin position="1"/>
        <end position="17"/>
    </location>
</feature>
<name>A0ABR3TXP2_9PEZI</name>
<gene>
    <name evidence="4" type="ORF">SLS58_003106</name>
</gene>
<dbReference type="EMBL" id="JAKEKT020000015">
    <property type="protein sequence ID" value="KAL1646521.1"/>
    <property type="molecule type" value="Genomic_DNA"/>
</dbReference>
<dbReference type="NCBIfam" id="NF037959">
    <property type="entry name" value="MFS_SpdSyn"/>
    <property type="match status" value="1"/>
</dbReference>
<evidence type="ECO:0000313" key="4">
    <source>
        <dbReference type="EMBL" id="KAL1646521.1"/>
    </source>
</evidence>
<feature type="transmembrane region" description="Helical" evidence="3">
    <location>
        <begin position="29"/>
        <end position="49"/>
    </location>
</feature>
<evidence type="ECO:0000256" key="3">
    <source>
        <dbReference type="SAM" id="Phobius"/>
    </source>
</evidence>
<keyword evidence="3" id="KW-1133">Transmembrane helix</keyword>
<dbReference type="Gene3D" id="3.40.50.150">
    <property type="entry name" value="Vaccinia Virus protein VP39"/>
    <property type="match status" value="1"/>
</dbReference>
<keyword evidence="1" id="KW-0620">Polyamine biosynthesis</keyword>
<comment type="caution">
    <text evidence="4">The sequence shown here is derived from an EMBL/GenBank/DDBJ whole genome shotgun (WGS) entry which is preliminary data.</text>
</comment>
<organism evidence="4 5">
    <name type="scientific">Diplodia intermedia</name>
    <dbReference type="NCBI Taxonomy" id="856260"/>
    <lineage>
        <taxon>Eukaryota</taxon>
        <taxon>Fungi</taxon>
        <taxon>Dikarya</taxon>
        <taxon>Ascomycota</taxon>
        <taxon>Pezizomycotina</taxon>
        <taxon>Dothideomycetes</taxon>
        <taxon>Dothideomycetes incertae sedis</taxon>
        <taxon>Botryosphaeriales</taxon>
        <taxon>Botryosphaeriaceae</taxon>
        <taxon>Diplodia</taxon>
    </lineage>
</organism>
<dbReference type="PANTHER" id="PTHR43317:SF1">
    <property type="entry name" value="THERMOSPERMINE SYNTHASE ACAULIS5"/>
    <property type="match status" value="1"/>
</dbReference>
<evidence type="ECO:0008006" key="6">
    <source>
        <dbReference type="Google" id="ProtNLM"/>
    </source>
</evidence>
<feature type="transmembrane region" description="Helical" evidence="3">
    <location>
        <begin position="90"/>
        <end position="112"/>
    </location>
</feature>
<keyword evidence="3" id="KW-0812">Transmembrane</keyword>
<accession>A0ABR3TXP2</accession>
<feature type="transmembrane region" description="Helical" evidence="3">
    <location>
        <begin position="198"/>
        <end position="221"/>
    </location>
</feature>
<proteinExistence type="predicted"/>
<dbReference type="PANTHER" id="PTHR43317">
    <property type="entry name" value="THERMOSPERMINE SYNTHASE ACAULIS5"/>
    <property type="match status" value="1"/>
</dbReference>